<dbReference type="RefSeq" id="WP_005190580.1">
    <property type="nucleotide sequence ID" value="NZ_CP045804.1"/>
</dbReference>
<protein>
    <submittedName>
        <fullName evidence="1">WhiB family transcriptional regulator</fullName>
    </submittedName>
</protein>
<dbReference type="InterPro" id="IPR034768">
    <property type="entry name" value="4FE4S_WBL"/>
</dbReference>
<organism evidence="1">
    <name type="scientific">Gordonia amarae</name>
    <dbReference type="NCBI Taxonomy" id="36821"/>
    <lineage>
        <taxon>Bacteria</taxon>
        <taxon>Bacillati</taxon>
        <taxon>Actinomycetota</taxon>
        <taxon>Actinomycetes</taxon>
        <taxon>Mycobacteriales</taxon>
        <taxon>Gordoniaceae</taxon>
        <taxon>Gordonia</taxon>
    </lineage>
</organism>
<sequence length="83" mass="8970">MTTTAIEPLRLPLTALIFASETPDWSGALCADPGLNPELWHPFPTEDAGVAVEVCHRCPLRAECLEFGKANRLPGVWGGERLG</sequence>
<dbReference type="EMBL" id="CP045810">
    <property type="protein sequence ID" value="QHN40558.1"/>
    <property type="molecule type" value="Genomic_DNA"/>
</dbReference>
<accession>A0A857KQH6</accession>
<evidence type="ECO:0000313" key="1">
    <source>
        <dbReference type="EMBL" id="QHN40558.1"/>
    </source>
</evidence>
<proteinExistence type="predicted"/>
<dbReference type="AlphaFoldDB" id="A0A857KQH6"/>
<dbReference type="PROSITE" id="PS51674">
    <property type="entry name" value="4FE4S_WBL"/>
    <property type="match status" value="1"/>
</dbReference>
<gene>
    <name evidence="1" type="ORF">GII30_16670</name>
</gene>
<reference evidence="1" key="1">
    <citation type="journal article" date="2021" name="Nat. Microbiol.">
        <title>Cocultivation of an ultrasmall environmental parasitic bacterium with lytic ability against bacteria associated with wastewater foams.</title>
        <authorList>
            <person name="Batinovic S."/>
            <person name="Rose J.J.A."/>
            <person name="Ratcliffe J."/>
            <person name="Seviour R.J."/>
            <person name="Petrovski S."/>
        </authorList>
    </citation>
    <scope>NUCLEOTIDE SEQUENCE</scope>
    <source>
        <strain evidence="1">CON44</strain>
    </source>
</reference>
<dbReference type="Pfam" id="PF02467">
    <property type="entry name" value="Whib"/>
    <property type="match status" value="1"/>
</dbReference>
<name>A0A857KQH6_9ACTN</name>